<keyword evidence="2" id="KW-1185">Reference proteome</keyword>
<sequence length="81" mass="9484">MDFKSLLIHKGTVEEEQYLNESWICSQIVEGSLAYSFGCNFKLFTNVNNKLDEDLKIYEKEGLSFFCLKNRGRKPKRKLEA</sequence>
<organism evidence="1 2">
    <name type="scientific">Clunio marinus</name>
    <dbReference type="NCBI Taxonomy" id="568069"/>
    <lineage>
        <taxon>Eukaryota</taxon>
        <taxon>Metazoa</taxon>
        <taxon>Ecdysozoa</taxon>
        <taxon>Arthropoda</taxon>
        <taxon>Hexapoda</taxon>
        <taxon>Insecta</taxon>
        <taxon>Pterygota</taxon>
        <taxon>Neoptera</taxon>
        <taxon>Endopterygota</taxon>
        <taxon>Diptera</taxon>
        <taxon>Nematocera</taxon>
        <taxon>Chironomoidea</taxon>
        <taxon>Chironomidae</taxon>
        <taxon>Clunio</taxon>
    </lineage>
</organism>
<evidence type="ECO:0000313" key="2">
    <source>
        <dbReference type="Proteomes" id="UP000183832"/>
    </source>
</evidence>
<name>A0A1J1IQQ3_9DIPT</name>
<dbReference type="AlphaFoldDB" id="A0A1J1IQQ3"/>
<evidence type="ECO:0000313" key="1">
    <source>
        <dbReference type="EMBL" id="CRL01876.1"/>
    </source>
</evidence>
<protein>
    <submittedName>
        <fullName evidence="1">CLUMA_CG015646, isoform A</fullName>
    </submittedName>
</protein>
<reference evidence="1 2" key="1">
    <citation type="submission" date="2015-04" db="EMBL/GenBank/DDBJ databases">
        <authorList>
            <person name="Syromyatnikov M.Y."/>
            <person name="Popov V.N."/>
        </authorList>
    </citation>
    <scope>NUCLEOTIDE SEQUENCE [LARGE SCALE GENOMIC DNA]</scope>
</reference>
<dbReference type="EMBL" id="CVRI01000057">
    <property type="protein sequence ID" value="CRL01876.1"/>
    <property type="molecule type" value="Genomic_DNA"/>
</dbReference>
<gene>
    <name evidence="1" type="ORF">CLUMA_CG015646</name>
</gene>
<proteinExistence type="predicted"/>
<accession>A0A1J1IQQ3</accession>
<dbReference type="Proteomes" id="UP000183832">
    <property type="component" value="Unassembled WGS sequence"/>
</dbReference>